<dbReference type="EMBL" id="JBIMSN010000062">
    <property type="protein sequence ID" value="MFH5229969.1"/>
    <property type="molecule type" value="Genomic_DNA"/>
</dbReference>
<dbReference type="EMBL" id="JBIMSP010000009">
    <property type="protein sequence ID" value="MFH5241900.1"/>
    <property type="molecule type" value="Genomic_DNA"/>
</dbReference>
<evidence type="ECO:0000313" key="6">
    <source>
        <dbReference type="Proteomes" id="UP001609219"/>
    </source>
</evidence>
<dbReference type="Proteomes" id="UP001609219">
    <property type="component" value="Unassembled WGS sequence"/>
</dbReference>
<name>A0ABW7KIN7_9NOCA</name>
<keyword evidence="6" id="KW-1185">Reference proteome</keyword>
<dbReference type="Proteomes" id="UP001609175">
    <property type="component" value="Unassembled WGS sequence"/>
</dbReference>
<evidence type="ECO:0000313" key="5">
    <source>
        <dbReference type="Proteomes" id="UP001609176"/>
    </source>
</evidence>
<comment type="caution">
    <text evidence="3">The sequence shown here is derived from an EMBL/GenBank/DDBJ whole genome shotgun (WGS) entry which is preliminary data.</text>
</comment>
<protein>
    <submittedName>
        <fullName evidence="3">Uncharacterized protein</fullName>
    </submittedName>
</protein>
<dbReference type="RefSeq" id="WP_395112809.1">
    <property type="nucleotide sequence ID" value="NZ_JBIMSN010000062.1"/>
</dbReference>
<evidence type="ECO:0000313" key="2">
    <source>
        <dbReference type="EMBL" id="MFH5229969.1"/>
    </source>
</evidence>
<evidence type="ECO:0000313" key="1">
    <source>
        <dbReference type="EMBL" id="MFH5207405.1"/>
    </source>
</evidence>
<evidence type="ECO:0000313" key="3">
    <source>
        <dbReference type="EMBL" id="MFH5241900.1"/>
    </source>
</evidence>
<accession>A0ABW7KIN7</accession>
<organism evidence="3 5">
    <name type="scientific">Antrihabitans spumae</name>
    <dbReference type="NCBI Taxonomy" id="3373370"/>
    <lineage>
        <taxon>Bacteria</taxon>
        <taxon>Bacillati</taxon>
        <taxon>Actinomycetota</taxon>
        <taxon>Actinomycetes</taxon>
        <taxon>Mycobacteriales</taxon>
        <taxon>Nocardiaceae</taxon>
        <taxon>Antrihabitans</taxon>
    </lineage>
</organism>
<sequence length="118" mass="12807">MSESGDLEAGVAALETTVGELKQTVQRTEQDAAAARVLAGGADRDVVEIRGEIREFRELNTLLHNATRADIVGIHTESSNLRSTMNSGFTEMRAKFDAVAAGQHQIVELITQVIDRND</sequence>
<dbReference type="EMBL" id="JBIMSO010000017">
    <property type="protein sequence ID" value="MFH5207405.1"/>
    <property type="molecule type" value="Genomic_DNA"/>
</dbReference>
<evidence type="ECO:0000313" key="4">
    <source>
        <dbReference type="Proteomes" id="UP001609175"/>
    </source>
</evidence>
<proteinExistence type="predicted"/>
<dbReference type="Proteomes" id="UP001609176">
    <property type="component" value="Unassembled WGS sequence"/>
</dbReference>
<reference evidence="4 5" key="1">
    <citation type="submission" date="2024-10" db="EMBL/GenBank/DDBJ databases">
        <authorList>
            <person name="Riesco R."/>
        </authorList>
    </citation>
    <scope>NUCLEOTIDE SEQUENCE [LARGE SCALE GENOMIC DNA]</scope>
    <source>
        <strain evidence="3 5">NCIMB 15448</strain>
        <strain evidence="1 4">NCIMB 15449</strain>
        <strain evidence="2 6">NCIMB 15450</strain>
    </source>
</reference>
<gene>
    <name evidence="3" type="ORF">ACHIPV_08365</name>
    <name evidence="1" type="ORF">ACHIPZ_04100</name>
    <name evidence="2" type="ORF">ACHIRB_15505</name>
</gene>